<organism evidence="3 4">
    <name type="scientific">Apiospora arundinis</name>
    <dbReference type="NCBI Taxonomy" id="335852"/>
    <lineage>
        <taxon>Eukaryota</taxon>
        <taxon>Fungi</taxon>
        <taxon>Dikarya</taxon>
        <taxon>Ascomycota</taxon>
        <taxon>Pezizomycotina</taxon>
        <taxon>Sordariomycetes</taxon>
        <taxon>Xylariomycetidae</taxon>
        <taxon>Amphisphaeriales</taxon>
        <taxon>Apiosporaceae</taxon>
        <taxon>Apiospora</taxon>
    </lineage>
</organism>
<dbReference type="InterPro" id="IPR015797">
    <property type="entry name" value="NUDIX_hydrolase-like_dom_sf"/>
</dbReference>
<protein>
    <submittedName>
        <fullName evidence="3">NUDIX hydrolase domain-like protein</fullName>
    </submittedName>
</protein>
<dbReference type="PROSITE" id="PS51462">
    <property type="entry name" value="NUDIX"/>
    <property type="match status" value="1"/>
</dbReference>
<comment type="caution">
    <text evidence="3">The sequence shown here is derived from an EMBL/GenBank/DDBJ whole genome shotgun (WGS) entry which is preliminary data.</text>
</comment>
<dbReference type="InterPro" id="IPR000086">
    <property type="entry name" value="NUDIX_hydrolase_dom"/>
</dbReference>
<reference evidence="3 4" key="1">
    <citation type="journal article" date="2024" name="IMA Fungus">
        <title>Apiospora arundinis, a panoply of carbohydrate-active enzymes and secondary metabolites.</title>
        <authorList>
            <person name="Sorensen T."/>
            <person name="Petersen C."/>
            <person name="Muurmann A.T."/>
            <person name="Christiansen J.V."/>
            <person name="Brundto M.L."/>
            <person name="Overgaard C.K."/>
            <person name="Boysen A.T."/>
            <person name="Wollenberg R.D."/>
            <person name="Larsen T.O."/>
            <person name="Sorensen J.L."/>
            <person name="Nielsen K.L."/>
            <person name="Sondergaard T.E."/>
        </authorList>
    </citation>
    <scope>NUCLEOTIDE SEQUENCE [LARGE SCALE GENOMIC DNA]</scope>
    <source>
        <strain evidence="3 4">AAU 773</strain>
    </source>
</reference>
<evidence type="ECO:0000259" key="2">
    <source>
        <dbReference type="PROSITE" id="PS51462"/>
    </source>
</evidence>
<dbReference type="Gene3D" id="3.90.79.10">
    <property type="entry name" value="Nucleoside Triphosphate Pyrophosphohydrolase"/>
    <property type="match status" value="1"/>
</dbReference>
<evidence type="ECO:0000256" key="1">
    <source>
        <dbReference type="SAM" id="MobiDB-lite"/>
    </source>
</evidence>
<dbReference type="SUPFAM" id="SSF55811">
    <property type="entry name" value="Nudix"/>
    <property type="match status" value="1"/>
</dbReference>
<name>A0ABR2IID1_9PEZI</name>
<keyword evidence="4" id="KW-1185">Reference proteome</keyword>
<feature type="compositionally biased region" description="Polar residues" evidence="1">
    <location>
        <begin position="35"/>
        <end position="50"/>
    </location>
</feature>
<dbReference type="Pfam" id="PF00293">
    <property type="entry name" value="NUDIX"/>
    <property type="match status" value="1"/>
</dbReference>
<sequence length="314" mass="34677">MLDEAFLHGLLRDAAQSFASKAEETRMAKMPDGLVSQNSITRPSASSADTETPDSNKKVNQMSITATTDSVVTTTPTKAHQDTRAMMKTSHLNRLASSNSKEDMKIPCGFPAFAYTDAVAVFFIHHLFFRGPQATTDYDRLAAGAIVFNRDGDKVLLVQRAGVDRLAGKWETPGGKCANRDMTILHGLVRDVYEGTYKLLTCKGGDSGLVANGIVTTTGYHELMSPSNQRCRKYVFVVEVDTWAVSLDPEKYARCVWASERDIVEGWCEEHELEFAGVEECHHIIRAFKAMAKGKEDDRETEALSSTARKIDVV</sequence>
<evidence type="ECO:0000313" key="4">
    <source>
        <dbReference type="Proteomes" id="UP001390339"/>
    </source>
</evidence>
<gene>
    <name evidence="3" type="ORF">PGQ11_009317</name>
</gene>
<accession>A0ABR2IID1</accession>
<proteinExistence type="predicted"/>
<dbReference type="EMBL" id="JAPCWZ010000005">
    <property type="protein sequence ID" value="KAK8863082.1"/>
    <property type="molecule type" value="Genomic_DNA"/>
</dbReference>
<evidence type="ECO:0000313" key="3">
    <source>
        <dbReference type="EMBL" id="KAK8863082.1"/>
    </source>
</evidence>
<dbReference type="CDD" id="cd02883">
    <property type="entry name" value="NUDIX_Hydrolase"/>
    <property type="match status" value="1"/>
</dbReference>
<dbReference type="Proteomes" id="UP001390339">
    <property type="component" value="Unassembled WGS sequence"/>
</dbReference>
<feature type="domain" description="Nudix hydrolase" evidence="2">
    <location>
        <begin position="138"/>
        <end position="281"/>
    </location>
</feature>
<feature type="region of interest" description="Disordered" evidence="1">
    <location>
        <begin position="22"/>
        <end position="59"/>
    </location>
</feature>